<accession>Q55001</accession>
<dbReference type="BRENDA" id="1.14.13.234">
    <property type="organism ID" value="6084"/>
</dbReference>
<evidence type="ECO:0000313" key="2">
    <source>
        <dbReference type="EMBL" id="AAA26795.1"/>
    </source>
</evidence>
<organism evidence="2">
    <name type="scientific">Streptomyces rimosus</name>
    <dbReference type="NCBI Taxonomy" id="1927"/>
    <lineage>
        <taxon>Bacteria</taxon>
        <taxon>Bacillati</taxon>
        <taxon>Actinomycetota</taxon>
        <taxon>Actinomycetes</taxon>
        <taxon>Kitasatosporales</taxon>
        <taxon>Streptomycetaceae</taxon>
        <taxon>Streptomyces</taxon>
    </lineage>
</organism>
<feature type="non-terminal residue" evidence="2">
    <location>
        <position position="1"/>
    </location>
</feature>
<reference evidence="2" key="1">
    <citation type="journal article" date="1989" name="J. Bacteriol.">
        <title>Cloning and heterologous expression in Streptomyces lividans of Streptomyces rimosus genes involved in oxytetracycline biosynthesis.</title>
        <authorList>
            <person name="Binnie C."/>
            <person name="Warren M."/>
            <person name="Butler M.J."/>
        </authorList>
    </citation>
    <scope>NUCLEOTIDE SEQUENCE</scope>
</reference>
<feature type="non-terminal residue" evidence="2">
    <location>
        <position position="41"/>
    </location>
</feature>
<name>Q55001_STRRM</name>
<gene>
    <name evidence="2" type="primary">otcC</name>
</gene>
<sequence>DRRRRADRPDARLRTAPGRCQDPGAGTPGGRRLLQGPRCAR</sequence>
<dbReference type="EMBL" id="M24145">
    <property type="protein sequence ID" value="AAA26795.1"/>
    <property type="molecule type" value="Genomic_DNA"/>
</dbReference>
<evidence type="ECO:0000256" key="1">
    <source>
        <dbReference type="SAM" id="MobiDB-lite"/>
    </source>
</evidence>
<dbReference type="AlphaFoldDB" id="Q55001"/>
<proteinExistence type="predicted"/>
<feature type="region of interest" description="Disordered" evidence="1">
    <location>
        <begin position="1"/>
        <end position="41"/>
    </location>
</feature>
<protein>
    <submittedName>
        <fullName evidence="2">Anhydrotetracycline oxygenase</fullName>
    </submittedName>
</protein>
<keyword evidence="2" id="KW-0195">Cyclin</keyword>